<name>A0ABT5KEH6_9BURK</name>
<comment type="caution">
    <text evidence="1">The sequence shown here is derived from an EMBL/GenBank/DDBJ whole genome shotgun (WGS) entry which is preliminary data.</text>
</comment>
<proteinExistence type="predicted"/>
<dbReference type="Proteomes" id="UP001221189">
    <property type="component" value="Unassembled WGS sequence"/>
</dbReference>
<dbReference type="EMBL" id="JAQQXT010000004">
    <property type="protein sequence ID" value="MDC8771782.1"/>
    <property type="molecule type" value="Genomic_DNA"/>
</dbReference>
<evidence type="ECO:0000313" key="1">
    <source>
        <dbReference type="EMBL" id="MDC8771782.1"/>
    </source>
</evidence>
<dbReference type="RefSeq" id="WP_273600065.1">
    <property type="nucleotide sequence ID" value="NZ_JAQQXT010000004.1"/>
</dbReference>
<gene>
    <name evidence="1" type="ORF">PRZ03_09400</name>
</gene>
<accession>A0ABT5KEH6</accession>
<evidence type="ECO:0000313" key="2">
    <source>
        <dbReference type="Proteomes" id="UP001221189"/>
    </source>
</evidence>
<reference evidence="1 2" key="1">
    <citation type="submission" date="2022-10" db="EMBL/GenBank/DDBJ databases">
        <title>Paucibacter sp. hw1 Genome sequencing.</title>
        <authorList>
            <person name="Park S."/>
        </authorList>
    </citation>
    <scope>NUCLEOTIDE SEQUENCE [LARGE SCALE GENOMIC DNA]</scope>
    <source>
        <strain evidence="2">hw1</strain>
    </source>
</reference>
<sequence length="280" mass="29877">MTTEEKPAPRAVKCAACDWVHFAFSSAEIQEFVTAENEARYRKCSRCGTLDNFVPADPADAPPLLANVPGCIYDAYHLPAREEQVAARPRTGKMDAVAKHASSNGRYAFDAARSAVGNAFKTGPVDLEALALATGVSVEVLRTFPGISDPENRHLFTAAYFLRRKVSGDFLPEHAFSLKFKLAPQDADHGKIMERLSAVSCSDALVGLGVEGHARLEFLRKADSAAEAVLSAIADVTAALPMAKLVEDLFTAEHVGNALTLAAIKAANSGDVTDADPESF</sequence>
<organism evidence="1 2">
    <name type="scientific">Roseateles albus</name>
    <dbReference type="NCBI Taxonomy" id="2987525"/>
    <lineage>
        <taxon>Bacteria</taxon>
        <taxon>Pseudomonadati</taxon>
        <taxon>Pseudomonadota</taxon>
        <taxon>Betaproteobacteria</taxon>
        <taxon>Burkholderiales</taxon>
        <taxon>Sphaerotilaceae</taxon>
        <taxon>Roseateles</taxon>
    </lineage>
</organism>
<protein>
    <submittedName>
        <fullName evidence="1">Uncharacterized protein</fullName>
    </submittedName>
</protein>
<keyword evidence="2" id="KW-1185">Reference proteome</keyword>